<evidence type="ECO:0000259" key="4">
    <source>
        <dbReference type="PROSITE" id="PS50887"/>
    </source>
</evidence>
<dbReference type="PANTHER" id="PTHR44757">
    <property type="entry name" value="DIGUANYLATE CYCLASE DGCP"/>
    <property type="match status" value="1"/>
</dbReference>
<dbReference type="SUPFAM" id="SSF141868">
    <property type="entry name" value="EAL domain-like"/>
    <property type="match status" value="1"/>
</dbReference>
<dbReference type="InterPro" id="IPR052155">
    <property type="entry name" value="Biofilm_reg_signaling"/>
</dbReference>
<dbReference type="SMART" id="SM00052">
    <property type="entry name" value="EAL"/>
    <property type="match status" value="1"/>
</dbReference>
<dbReference type="NCBIfam" id="TIGR00254">
    <property type="entry name" value="GGDEF"/>
    <property type="match status" value="1"/>
</dbReference>
<dbReference type="InterPro" id="IPR000014">
    <property type="entry name" value="PAS"/>
</dbReference>
<dbReference type="Gene3D" id="3.30.450.40">
    <property type="match status" value="1"/>
</dbReference>
<dbReference type="SMART" id="SM00267">
    <property type="entry name" value="GGDEF"/>
    <property type="match status" value="1"/>
</dbReference>
<feature type="domain" description="GGDEF" evidence="4">
    <location>
        <begin position="487"/>
        <end position="621"/>
    </location>
</feature>
<evidence type="ECO:0000259" key="3">
    <source>
        <dbReference type="PROSITE" id="PS50883"/>
    </source>
</evidence>
<dbReference type="CDD" id="cd01948">
    <property type="entry name" value="EAL"/>
    <property type="match status" value="1"/>
</dbReference>
<gene>
    <name evidence="5" type="ORF">D5H78_02195</name>
</gene>
<dbReference type="GO" id="GO:0006355">
    <property type="term" value="P:regulation of DNA-templated transcription"/>
    <property type="evidence" value="ECO:0007669"/>
    <property type="project" value="InterPro"/>
</dbReference>
<evidence type="ECO:0000313" key="5">
    <source>
        <dbReference type="EMBL" id="RJK97814.1"/>
    </source>
</evidence>
<dbReference type="InterPro" id="IPR000160">
    <property type="entry name" value="GGDEF_dom"/>
</dbReference>
<dbReference type="SMART" id="SM00086">
    <property type="entry name" value="PAC"/>
    <property type="match status" value="1"/>
</dbReference>
<feature type="domain" description="PAC" evidence="2">
    <location>
        <begin position="88"/>
        <end position="140"/>
    </location>
</feature>
<protein>
    <submittedName>
        <fullName evidence="5">EAL domain-containing protein</fullName>
    </submittedName>
</protein>
<dbReference type="SUPFAM" id="SSF55781">
    <property type="entry name" value="GAF domain-like"/>
    <property type="match status" value="1"/>
</dbReference>
<dbReference type="InterPro" id="IPR043128">
    <property type="entry name" value="Rev_trsase/Diguanyl_cyclase"/>
</dbReference>
<name>A0A3A3Z320_9ACTN</name>
<dbReference type="InterPro" id="IPR001633">
    <property type="entry name" value="EAL_dom"/>
</dbReference>
<dbReference type="PANTHER" id="PTHR44757:SF2">
    <property type="entry name" value="BIOFILM ARCHITECTURE MAINTENANCE PROTEIN MBAA"/>
    <property type="match status" value="1"/>
</dbReference>
<dbReference type="SMART" id="SM00091">
    <property type="entry name" value="PAS"/>
    <property type="match status" value="2"/>
</dbReference>
<dbReference type="InterPro" id="IPR001610">
    <property type="entry name" value="PAC"/>
</dbReference>
<dbReference type="PROSITE" id="PS50883">
    <property type="entry name" value="EAL"/>
    <property type="match status" value="1"/>
</dbReference>
<dbReference type="InterPro" id="IPR035965">
    <property type="entry name" value="PAS-like_dom_sf"/>
</dbReference>
<dbReference type="PROSITE" id="PS50887">
    <property type="entry name" value="GGDEF"/>
    <property type="match status" value="1"/>
</dbReference>
<sequence length="884" mass="92702">MEPLRRAAGVADDTPALPEDLVDALDVVVFRTDAEGRWTYLNPAWTALTGWPVAESLGRPFLDWVHPDEVPATLALFLAVVEGGADVCHHEGRYLTRDGGHRLVQLHSRLLRGPDGAPVANVGTLTDVTERRAAERSVREHAPLLELGAHGAVHEDLPVGALEYDADLLVRTTSPAAERLLGAAAAPGAPLGRLEALLAEQSSGSVLHGPHGLLATALRTGRPQYGSVRLRRAAHGRRGALHVSVLPSGTAAHPDGGAGAGRADRADRGLALVLHDVTGLRRAEERQAAVARLGQHALAGGGLDDLLDEAASAVVGALEVERAAVLELLPRGDGLLARATAGWPGGVRGLARVPYDRADPLLGPPLTTGEPALAADASLLPGRDRLARALRDAGGSAVVPVVRPSAAGAAPFGVLVAQAPAERRLGEEEVAFLQAVATVLATAVTRLRAEEEVRHQALHDPLTGLGNRVLLVDRLEQALRQRRRAGGAVALLLLDLDGFKEVNDTLGHDAGDEVLRVVGGRLRTATRAGDTVARLGGDEFAVVLPGLPSPDEAVTVAAAVRERLADPVHAGSLALHVDASVGIALAPEHGEDADALLKRADLAMYRAKGLAGGVAVHRGEEPDGSPAGPDRLARSAALREAIAGDQLVLHYQPKVDLCSGATTSVEVLVRWERPGHGLVPPDAFIPLAERTGLIAPLTWRVLGLALDQARAWQDAGTPRAVAVNLSARVLHDGDLVARVLEELDRVGLPASALELELTESAVMQSPAGALDVVARLREAGVRLSLDDFGTGYSSLAYLRDLPVHELKIDRSFLRDAGRPGTDHGLVRTVIDLGHSFDLRVVGEGVEDRAACALLRELGCDEGQGYYFGRPVPAARLDLAPQAAC</sequence>
<feature type="domain" description="EAL" evidence="3">
    <location>
        <begin position="631"/>
        <end position="884"/>
    </location>
</feature>
<dbReference type="InterPro" id="IPR013767">
    <property type="entry name" value="PAS_fold"/>
</dbReference>
<evidence type="ECO:0000259" key="1">
    <source>
        <dbReference type="PROSITE" id="PS50112"/>
    </source>
</evidence>
<dbReference type="Pfam" id="PF00990">
    <property type="entry name" value="GGDEF"/>
    <property type="match status" value="1"/>
</dbReference>
<dbReference type="AlphaFoldDB" id="A0A3A3Z320"/>
<dbReference type="Pfam" id="PF00563">
    <property type="entry name" value="EAL"/>
    <property type="match status" value="1"/>
</dbReference>
<dbReference type="InterPro" id="IPR035919">
    <property type="entry name" value="EAL_sf"/>
</dbReference>
<keyword evidence="6" id="KW-1185">Reference proteome</keyword>
<dbReference type="Proteomes" id="UP000265614">
    <property type="component" value="Unassembled WGS sequence"/>
</dbReference>
<evidence type="ECO:0000259" key="2">
    <source>
        <dbReference type="PROSITE" id="PS50113"/>
    </source>
</evidence>
<dbReference type="Pfam" id="PF00989">
    <property type="entry name" value="PAS"/>
    <property type="match status" value="1"/>
</dbReference>
<dbReference type="Gene3D" id="3.30.450.20">
    <property type="entry name" value="PAS domain"/>
    <property type="match status" value="2"/>
</dbReference>
<dbReference type="NCBIfam" id="TIGR00229">
    <property type="entry name" value="sensory_box"/>
    <property type="match status" value="1"/>
</dbReference>
<accession>A0A3A3Z320</accession>
<comment type="caution">
    <text evidence="5">The sequence shown here is derived from an EMBL/GenBank/DDBJ whole genome shotgun (WGS) entry which is preliminary data.</text>
</comment>
<dbReference type="OrthoDB" id="23692at2"/>
<organism evidence="5 6">
    <name type="scientific">Vallicoccus soli</name>
    <dbReference type="NCBI Taxonomy" id="2339232"/>
    <lineage>
        <taxon>Bacteria</taxon>
        <taxon>Bacillati</taxon>
        <taxon>Actinomycetota</taxon>
        <taxon>Actinomycetes</taxon>
        <taxon>Motilibacterales</taxon>
        <taxon>Vallicoccaceae</taxon>
        <taxon>Vallicoccus</taxon>
    </lineage>
</organism>
<dbReference type="InterPro" id="IPR029016">
    <property type="entry name" value="GAF-like_dom_sf"/>
</dbReference>
<dbReference type="FunFam" id="3.30.70.270:FF:000001">
    <property type="entry name" value="Diguanylate cyclase domain protein"/>
    <property type="match status" value="1"/>
</dbReference>
<dbReference type="InterPro" id="IPR000700">
    <property type="entry name" value="PAS-assoc_C"/>
</dbReference>
<dbReference type="PROSITE" id="PS50112">
    <property type="entry name" value="PAS"/>
    <property type="match status" value="1"/>
</dbReference>
<dbReference type="SUPFAM" id="SSF55073">
    <property type="entry name" value="Nucleotide cyclase"/>
    <property type="match status" value="1"/>
</dbReference>
<evidence type="ECO:0000313" key="6">
    <source>
        <dbReference type="Proteomes" id="UP000265614"/>
    </source>
</evidence>
<dbReference type="Gene3D" id="3.20.20.450">
    <property type="entry name" value="EAL domain"/>
    <property type="match status" value="1"/>
</dbReference>
<dbReference type="EMBL" id="QZEZ01000001">
    <property type="protein sequence ID" value="RJK97814.1"/>
    <property type="molecule type" value="Genomic_DNA"/>
</dbReference>
<dbReference type="Gene3D" id="3.30.70.270">
    <property type="match status" value="1"/>
</dbReference>
<dbReference type="Pfam" id="PF13492">
    <property type="entry name" value="GAF_3"/>
    <property type="match status" value="1"/>
</dbReference>
<dbReference type="SUPFAM" id="SSF55785">
    <property type="entry name" value="PYP-like sensor domain (PAS domain)"/>
    <property type="match status" value="2"/>
</dbReference>
<dbReference type="CDD" id="cd00130">
    <property type="entry name" value="PAS"/>
    <property type="match status" value="1"/>
</dbReference>
<dbReference type="RefSeq" id="WP_119948740.1">
    <property type="nucleotide sequence ID" value="NZ_QZEZ01000001.1"/>
</dbReference>
<dbReference type="InterPro" id="IPR003018">
    <property type="entry name" value="GAF"/>
</dbReference>
<dbReference type="SMART" id="SM00065">
    <property type="entry name" value="GAF"/>
    <property type="match status" value="1"/>
</dbReference>
<reference evidence="5 6" key="1">
    <citation type="submission" date="2018-09" db="EMBL/GenBank/DDBJ databases">
        <title>YIM 75000 draft genome.</title>
        <authorList>
            <person name="Tang S."/>
            <person name="Feng Y."/>
        </authorList>
    </citation>
    <scope>NUCLEOTIDE SEQUENCE [LARGE SCALE GENOMIC DNA]</scope>
    <source>
        <strain evidence="5 6">YIM 75000</strain>
    </source>
</reference>
<dbReference type="PROSITE" id="PS50113">
    <property type="entry name" value="PAC"/>
    <property type="match status" value="1"/>
</dbReference>
<dbReference type="InterPro" id="IPR029787">
    <property type="entry name" value="Nucleotide_cyclase"/>
</dbReference>
<proteinExistence type="predicted"/>
<dbReference type="CDD" id="cd01949">
    <property type="entry name" value="GGDEF"/>
    <property type="match status" value="1"/>
</dbReference>
<feature type="domain" description="PAS" evidence="1">
    <location>
        <begin position="14"/>
        <end position="84"/>
    </location>
</feature>